<reference evidence="3 4" key="1">
    <citation type="submission" date="2014-12" db="EMBL/GenBank/DDBJ databases">
        <title>Comparative genomics of the lactic acid bacteria isolated from the honey bee gut.</title>
        <authorList>
            <person name="Ellegaard K.M."/>
            <person name="Tamarit D."/>
            <person name="Javelind E."/>
            <person name="Olofsson T."/>
            <person name="Andersson S.G."/>
            <person name="Vasquez A."/>
        </authorList>
    </citation>
    <scope>NUCLEOTIDE SEQUENCE [LARGE SCALE GENOMIC DNA]</scope>
    <source>
        <strain evidence="3 4">Bin7</strain>
    </source>
</reference>
<accession>A0A0F4L2K1</accession>
<dbReference type="PATRIC" id="fig|1684.5.peg.687"/>
<organism evidence="3 4">
    <name type="scientific">Bifidobacterium mellis</name>
    <dbReference type="NCBI Taxonomy" id="1293823"/>
    <lineage>
        <taxon>Bacteria</taxon>
        <taxon>Bacillati</taxon>
        <taxon>Actinomycetota</taxon>
        <taxon>Actinomycetes</taxon>
        <taxon>Bifidobacteriales</taxon>
        <taxon>Bifidobacteriaceae</taxon>
        <taxon>Bifidobacterium</taxon>
    </lineage>
</organism>
<evidence type="ECO:0000313" key="4">
    <source>
        <dbReference type="Proteomes" id="UP000033567"/>
    </source>
</evidence>
<dbReference type="InterPro" id="IPR052937">
    <property type="entry name" value="Inner_membrane_protein"/>
</dbReference>
<feature type="domain" description="Inner membrane component" evidence="2">
    <location>
        <begin position="66"/>
        <end position="115"/>
    </location>
</feature>
<dbReference type="Pfam" id="PF03733">
    <property type="entry name" value="YccF"/>
    <property type="match status" value="2"/>
</dbReference>
<keyword evidence="4" id="KW-1185">Reference proteome</keyword>
<dbReference type="NCBIfam" id="NF008740">
    <property type="entry name" value="PRK11770.1-2"/>
    <property type="match status" value="1"/>
</dbReference>
<keyword evidence="1" id="KW-0812">Transmembrane</keyword>
<dbReference type="GO" id="GO:0005886">
    <property type="term" value="C:plasma membrane"/>
    <property type="evidence" value="ECO:0007669"/>
    <property type="project" value="TreeGrafter"/>
</dbReference>
<feature type="transmembrane region" description="Helical" evidence="1">
    <location>
        <begin position="80"/>
        <end position="101"/>
    </location>
</feature>
<dbReference type="AlphaFoldDB" id="A0A0F4L2K1"/>
<dbReference type="InterPro" id="IPR005185">
    <property type="entry name" value="YccF"/>
</dbReference>
<dbReference type="InterPro" id="IPR031308">
    <property type="entry name" value="UCP028777"/>
</dbReference>
<comment type="caution">
    <text evidence="3">The sequence shown here is derived from an EMBL/GenBank/DDBJ whole genome shotgun (WGS) entry which is preliminary data.</text>
</comment>
<name>A0A0F4L2K1_9BIFI</name>
<dbReference type="Proteomes" id="UP000033567">
    <property type="component" value="Unassembled WGS sequence"/>
</dbReference>
<keyword evidence="1" id="KW-1133">Transmembrane helix</keyword>
<keyword evidence="1" id="KW-0472">Membrane</keyword>
<feature type="transmembrane region" description="Helical" evidence="1">
    <location>
        <begin position="12"/>
        <end position="35"/>
    </location>
</feature>
<feature type="domain" description="Inner membrane component" evidence="2">
    <location>
        <begin position="4"/>
        <end position="54"/>
    </location>
</feature>
<evidence type="ECO:0000259" key="2">
    <source>
        <dbReference type="Pfam" id="PF03733"/>
    </source>
</evidence>
<gene>
    <name evidence="3" type="ORF">JF70_06510</name>
</gene>
<dbReference type="PANTHER" id="PTHR42903:SF1">
    <property type="entry name" value="INNER MEMBRANE PROTEIN YCCF"/>
    <property type="match status" value="1"/>
</dbReference>
<dbReference type="EMBL" id="JWMF01000004">
    <property type="protein sequence ID" value="KJY51836.1"/>
    <property type="molecule type" value="Genomic_DNA"/>
</dbReference>
<dbReference type="RefSeq" id="WP_045935278.1">
    <property type="nucleotide sequence ID" value="NZ_KQ033885.1"/>
</dbReference>
<dbReference type="PANTHER" id="PTHR42903">
    <property type="entry name" value="INNER MEMBRANE PROTEIN YCCF"/>
    <property type="match status" value="1"/>
</dbReference>
<protein>
    <recommendedName>
        <fullName evidence="2">Inner membrane component domain-containing protein</fullName>
    </recommendedName>
</protein>
<proteinExistence type="predicted"/>
<dbReference type="PIRSF" id="PIRSF028777">
    <property type="entry name" value="UCP028777"/>
    <property type="match status" value="1"/>
</dbReference>
<feature type="transmembrane region" description="Helical" evidence="1">
    <location>
        <begin position="56"/>
        <end position="74"/>
    </location>
</feature>
<evidence type="ECO:0000256" key="1">
    <source>
        <dbReference type="SAM" id="Phobius"/>
    </source>
</evidence>
<evidence type="ECO:0000313" key="3">
    <source>
        <dbReference type="EMBL" id="KJY51836.1"/>
    </source>
</evidence>
<sequence>MRLIGNICWLLLGGLAIALAWTLVGIVLCLTVVGIPLGVQALKMARLTLTPFGRQVIYGGGLGSWLANLLWIILGGWWLALAYLAAGLVTMLTVVGIPFGLQAFKMARLALMPFGSSVRVAVL</sequence>